<evidence type="ECO:0000313" key="9">
    <source>
        <dbReference type="Proteomes" id="UP000315349"/>
    </source>
</evidence>
<dbReference type="InterPro" id="IPR039420">
    <property type="entry name" value="WalR-like"/>
</dbReference>
<feature type="domain" description="HTH luxR-type" evidence="6">
    <location>
        <begin position="144"/>
        <end position="209"/>
    </location>
</feature>
<dbReference type="CDD" id="cd17535">
    <property type="entry name" value="REC_NarL-like"/>
    <property type="match status" value="1"/>
</dbReference>
<evidence type="ECO:0000256" key="2">
    <source>
        <dbReference type="ARBA" id="ARBA00023015"/>
    </source>
</evidence>
<evidence type="ECO:0000256" key="5">
    <source>
        <dbReference type="PROSITE-ProRule" id="PRU00169"/>
    </source>
</evidence>
<feature type="modified residue" description="4-aspartylphosphate" evidence="5">
    <location>
        <position position="54"/>
    </location>
</feature>
<dbReference type="InterPro" id="IPR001789">
    <property type="entry name" value="Sig_transdc_resp-reg_receiver"/>
</dbReference>
<evidence type="ECO:0000256" key="1">
    <source>
        <dbReference type="ARBA" id="ARBA00022553"/>
    </source>
</evidence>
<dbReference type="GO" id="GO:0003677">
    <property type="term" value="F:DNA binding"/>
    <property type="evidence" value="ECO:0007669"/>
    <property type="project" value="UniProtKB-KW"/>
</dbReference>
<dbReference type="Pfam" id="PF00072">
    <property type="entry name" value="Response_reg"/>
    <property type="match status" value="1"/>
</dbReference>
<organism evidence="8 9">
    <name type="scientific">Planctopirus ephydatiae</name>
    <dbReference type="NCBI Taxonomy" id="2528019"/>
    <lineage>
        <taxon>Bacteria</taxon>
        <taxon>Pseudomonadati</taxon>
        <taxon>Planctomycetota</taxon>
        <taxon>Planctomycetia</taxon>
        <taxon>Planctomycetales</taxon>
        <taxon>Planctomycetaceae</taxon>
        <taxon>Planctopirus</taxon>
    </lineage>
</organism>
<dbReference type="EMBL" id="CP036299">
    <property type="protein sequence ID" value="QDV30255.1"/>
    <property type="molecule type" value="Genomic_DNA"/>
</dbReference>
<dbReference type="PROSITE" id="PS50110">
    <property type="entry name" value="RESPONSE_REGULATORY"/>
    <property type="match status" value="1"/>
</dbReference>
<dbReference type="Proteomes" id="UP000315349">
    <property type="component" value="Chromosome"/>
</dbReference>
<keyword evidence="4" id="KW-0804">Transcription</keyword>
<dbReference type="CDD" id="cd06170">
    <property type="entry name" value="LuxR_C_like"/>
    <property type="match status" value="1"/>
</dbReference>
<dbReference type="PROSITE" id="PS50043">
    <property type="entry name" value="HTH_LUXR_2"/>
    <property type="match status" value="1"/>
</dbReference>
<gene>
    <name evidence="8" type="primary">nreC</name>
    <name evidence="8" type="ORF">Spb1_21830</name>
</gene>
<keyword evidence="9" id="KW-1185">Reference proteome</keyword>
<dbReference type="SMART" id="SM00448">
    <property type="entry name" value="REC"/>
    <property type="match status" value="1"/>
</dbReference>
<evidence type="ECO:0000313" key="8">
    <source>
        <dbReference type="EMBL" id="QDV30255.1"/>
    </source>
</evidence>
<dbReference type="PRINTS" id="PR00038">
    <property type="entry name" value="HTHLUXR"/>
</dbReference>
<dbReference type="GO" id="GO:0000160">
    <property type="term" value="P:phosphorelay signal transduction system"/>
    <property type="evidence" value="ECO:0007669"/>
    <property type="project" value="InterPro"/>
</dbReference>
<dbReference type="OrthoDB" id="9796655at2"/>
<dbReference type="PANTHER" id="PTHR43214:SF41">
    <property type="entry name" value="NITRATE_NITRITE RESPONSE REGULATOR PROTEIN NARP"/>
    <property type="match status" value="1"/>
</dbReference>
<dbReference type="KEGG" id="peh:Spb1_21830"/>
<keyword evidence="2" id="KW-0805">Transcription regulation</keyword>
<dbReference type="SMART" id="SM00421">
    <property type="entry name" value="HTH_LUXR"/>
    <property type="match status" value="1"/>
</dbReference>
<dbReference type="Gene3D" id="3.40.50.2300">
    <property type="match status" value="1"/>
</dbReference>
<name>A0A518GNP3_9PLAN</name>
<dbReference type="SUPFAM" id="SSF46894">
    <property type="entry name" value="C-terminal effector domain of the bipartite response regulators"/>
    <property type="match status" value="1"/>
</dbReference>
<dbReference type="InterPro" id="IPR000792">
    <property type="entry name" value="Tscrpt_reg_LuxR_C"/>
</dbReference>
<protein>
    <submittedName>
        <fullName evidence="8">Oxygen regulatory protein NreC</fullName>
    </submittedName>
</protein>
<accession>A0A518GNP3</accession>
<proteinExistence type="predicted"/>
<reference evidence="8 9" key="1">
    <citation type="submission" date="2019-02" db="EMBL/GenBank/DDBJ databases">
        <title>Deep-cultivation of Planctomycetes and their phenomic and genomic characterization uncovers novel biology.</title>
        <authorList>
            <person name="Wiegand S."/>
            <person name="Jogler M."/>
            <person name="Boedeker C."/>
            <person name="Pinto D."/>
            <person name="Vollmers J."/>
            <person name="Rivas-Marin E."/>
            <person name="Kohn T."/>
            <person name="Peeters S.H."/>
            <person name="Heuer A."/>
            <person name="Rast P."/>
            <person name="Oberbeckmann S."/>
            <person name="Bunk B."/>
            <person name="Jeske O."/>
            <person name="Meyerdierks A."/>
            <person name="Storesund J.E."/>
            <person name="Kallscheuer N."/>
            <person name="Luecker S."/>
            <person name="Lage O.M."/>
            <person name="Pohl T."/>
            <person name="Merkel B.J."/>
            <person name="Hornburger P."/>
            <person name="Mueller R.-W."/>
            <person name="Bruemmer F."/>
            <person name="Labrenz M."/>
            <person name="Spormann A.M."/>
            <person name="Op den Camp H."/>
            <person name="Overmann J."/>
            <person name="Amann R."/>
            <person name="Jetten M.S.M."/>
            <person name="Mascher T."/>
            <person name="Medema M.H."/>
            <person name="Devos D.P."/>
            <person name="Kaster A.-K."/>
            <person name="Ovreas L."/>
            <person name="Rohde M."/>
            <person name="Galperin M.Y."/>
            <person name="Jogler C."/>
        </authorList>
    </citation>
    <scope>NUCLEOTIDE SEQUENCE [LARGE SCALE GENOMIC DNA]</scope>
    <source>
        <strain evidence="8 9">Spb1</strain>
    </source>
</reference>
<dbReference type="SUPFAM" id="SSF52172">
    <property type="entry name" value="CheY-like"/>
    <property type="match status" value="1"/>
</dbReference>
<dbReference type="GO" id="GO:0006355">
    <property type="term" value="P:regulation of DNA-templated transcription"/>
    <property type="evidence" value="ECO:0007669"/>
    <property type="project" value="InterPro"/>
</dbReference>
<evidence type="ECO:0000256" key="3">
    <source>
        <dbReference type="ARBA" id="ARBA00023125"/>
    </source>
</evidence>
<evidence type="ECO:0000259" key="7">
    <source>
        <dbReference type="PROSITE" id="PS50110"/>
    </source>
</evidence>
<feature type="domain" description="Response regulatory" evidence="7">
    <location>
        <begin position="5"/>
        <end position="119"/>
    </location>
</feature>
<dbReference type="Pfam" id="PF00196">
    <property type="entry name" value="GerE"/>
    <property type="match status" value="1"/>
</dbReference>
<dbReference type="PANTHER" id="PTHR43214">
    <property type="entry name" value="TWO-COMPONENT RESPONSE REGULATOR"/>
    <property type="match status" value="1"/>
</dbReference>
<dbReference type="InterPro" id="IPR058245">
    <property type="entry name" value="NreC/VraR/RcsB-like_REC"/>
</dbReference>
<evidence type="ECO:0000259" key="6">
    <source>
        <dbReference type="PROSITE" id="PS50043"/>
    </source>
</evidence>
<sequence>MSRARVLIADDHQILAEGVRGLLEPEFDVVGVVSDGRQLIAAANELRPQVIIADITMPSLNGIEAAVKLREAGIVAKVVFLTQHRDVAYARRALEAGACGYVLKHSVSSELVTAIREALRGQTYITPLIAGELLESYRGGEASSSDSTTRLTARQREVLQLIAEGRSAKEVAAALQISVRTAEAHKARILQTLGLHGTADLVQFAIRNGLISMD</sequence>
<dbReference type="RefSeq" id="WP_145299321.1">
    <property type="nucleotide sequence ID" value="NZ_CP036299.1"/>
</dbReference>
<dbReference type="InterPro" id="IPR011006">
    <property type="entry name" value="CheY-like_superfamily"/>
</dbReference>
<keyword evidence="1 5" id="KW-0597">Phosphoprotein</keyword>
<evidence type="ECO:0000256" key="4">
    <source>
        <dbReference type="ARBA" id="ARBA00023163"/>
    </source>
</evidence>
<keyword evidence="3" id="KW-0238">DNA-binding</keyword>
<dbReference type="InterPro" id="IPR016032">
    <property type="entry name" value="Sig_transdc_resp-reg_C-effctor"/>
</dbReference>
<dbReference type="AlphaFoldDB" id="A0A518GNP3"/>